<dbReference type="PANTHER" id="PTHR14379:SF7">
    <property type="entry name" value="ENDONUCLEASE OR GLYCOSYL HYDROLASE-RELATED"/>
    <property type="match status" value="1"/>
</dbReference>
<sequence>MSEQPLNDEIKTLILNDELDEETIPTPLVINKDCETVVCWDVDDYPVPNDVDLDSLRSDIESNLRKLGCGEVTIVAYVYKNTFSDELERKFIDAQIYVDFFPEGDDEARITWMLVDIVCFPVLTPESNVVVLSKHLNEEAVDALEFFYGQGTGVLLPKTEPGWLVPDENSALFLTNLFEQRIDDKKPQRDGNGTLAISVNDSVSDNLCARLQREANVSS</sequence>
<dbReference type="GeneID" id="130502673"/>
<proteinExistence type="predicted"/>
<dbReference type="OrthoDB" id="1113968at2759"/>
<keyword evidence="2" id="KW-1185">Reference proteome</keyword>
<name>A0A9W3CPL1_RAPSA</name>
<evidence type="ECO:0000259" key="1">
    <source>
        <dbReference type="Pfam" id="PF01936"/>
    </source>
</evidence>
<dbReference type="CDD" id="cd10910">
    <property type="entry name" value="PIN_limkain_b1_N_like"/>
    <property type="match status" value="1"/>
</dbReference>
<dbReference type="Pfam" id="PF01936">
    <property type="entry name" value="NYN"/>
    <property type="match status" value="1"/>
</dbReference>
<evidence type="ECO:0000313" key="3">
    <source>
        <dbReference type="RefSeq" id="XP_056853435.1"/>
    </source>
</evidence>
<dbReference type="RefSeq" id="XP_056853435.1">
    <property type="nucleotide sequence ID" value="XM_056997455.1"/>
</dbReference>
<dbReference type="InterPro" id="IPR024768">
    <property type="entry name" value="Marf1"/>
</dbReference>
<gene>
    <name evidence="3" type="primary">LOC130502673</name>
</gene>
<organism evidence="2 3">
    <name type="scientific">Raphanus sativus</name>
    <name type="common">Radish</name>
    <name type="synonym">Raphanus raphanistrum var. sativus</name>
    <dbReference type="NCBI Taxonomy" id="3726"/>
    <lineage>
        <taxon>Eukaryota</taxon>
        <taxon>Viridiplantae</taxon>
        <taxon>Streptophyta</taxon>
        <taxon>Embryophyta</taxon>
        <taxon>Tracheophyta</taxon>
        <taxon>Spermatophyta</taxon>
        <taxon>Magnoliopsida</taxon>
        <taxon>eudicotyledons</taxon>
        <taxon>Gunneridae</taxon>
        <taxon>Pentapetalae</taxon>
        <taxon>rosids</taxon>
        <taxon>malvids</taxon>
        <taxon>Brassicales</taxon>
        <taxon>Brassicaceae</taxon>
        <taxon>Brassiceae</taxon>
        <taxon>Raphanus</taxon>
    </lineage>
</organism>
<dbReference type="GO" id="GO:0004540">
    <property type="term" value="F:RNA nuclease activity"/>
    <property type="evidence" value="ECO:0007669"/>
    <property type="project" value="InterPro"/>
</dbReference>
<feature type="domain" description="NYN" evidence="1">
    <location>
        <begin position="36"/>
        <end position="134"/>
    </location>
</feature>
<reference evidence="3" key="2">
    <citation type="submission" date="2025-08" db="UniProtKB">
        <authorList>
            <consortium name="RefSeq"/>
        </authorList>
    </citation>
    <scope>IDENTIFICATION</scope>
    <source>
        <tissue evidence="3">Leaf</tissue>
    </source>
</reference>
<dbReference type="Proteomes" id="UP000504610">
    <property type="component" value="Chromosome 2"/>
</dbReference>
<reference evidence="2" key="1">
    <citation type="journal article" date="2019" name="Database">
        <title>The radish genome database (RadishGD): an integrated information resource for radish genomics.</title>
        <authorList>
            <person name="Yu H.J."/>
            <person name="Baek S."/>
            <person name="Lee Y.J."/>
            <person name="Cho A."/>
            <person name="Mun J.H."/>
        </authorList>
    </citation>
    <scope>NUCLEOTIDE SEQUENCE [LARGE SCALE GENOMIC DNA]</scope>
    <source>
        <strain evidence="2">cv. WK10039</strain>
    </source>
</reference>
<evidence type="ECO:0000313" key="2">
    <source>
        <dbReference type="Proteomes" id="UP000504610"/>
    </source>
</evidence>
<dbReference type="GO" id="GO:0005777">
    <property type="term" value="C:peroxisome"/>
    <property type="evidence" value="ECO:0007669"/>
    <property type="project" value="InterPro"/>
</dbReference>
<dbReference type="AlphaFoldDB" id="A0A9W3CPL1"/>
<dbReference type="InterPro" id="IPR021139">
    <property type="entry name" value="NYN"/>
</dbReference>
<accession>A0A9W3CPL1</accession>
<dbReference type="PANTHER" id="PTHR14379">
    <property type="entry name" value="LIMKAIN B LKAP"/>
    <property type="match status" value="1"/>
</dbReference>
<dbReference type="GO" id="GO:0010468">
    <property type="term" value="P:regulation of gene expression"/>
    <property type="evidence" value="ECO:0007669"/>
    <property type="project" value="InterPro"/>
</dbReference>
<protein>
    <submittedName>
        <fullName evidence="3">Uncharacterized protein LOC130502673</fullName>
    </submittedName>
</protein>
<dbReference type="KEGG" id="rsz:130502673"/>